<sequence>MPDIDVVALITAKPGSEDAVREALSELVEPTRAEEGCIDYYLTVSAADPTVFVTVERWRSQEDLDAHMRTPHIAAAFAAAGEHLAAPPAIHPLQPVG</sequence>
<feature type="domain" description="ABM" evidence="1">
    <location>
        <begin position="4"/>
        <end position="93"/>
    </location>
</feature>
<dbReference type="PANTHER" id="PTHR33336:SF15">
    <property type="entry name" value="ABM DOMAIN-CONTAINING PROTEIN"/>
    <property type="match status" value="1"/>
</dbReference>
<dbReference type="RefSeq" id="WP_136423091.1">
    <property type="nucleotide sequence ID" value="NZ_SSSN01000003.1"/>
</dbReference>
<keyword evidence="2" id="KW-0560">Oxidoreductase</keyword>
<evidence type="ECO:0000313" key="3">
    <source>
        <dbReference type="Proteomes" id="UP000307380"/>
    </source>
</evidence>
<evidence type="ECO:0000259" key="1">
    <source>
        <dbReference type="PROSITE" id="PS51725"/>
    </source>
</evidence>
<proteinExistence type="predicted"/>
<dbReference type="InterPro" id="IPR007138">
    <property type="entry name" value="ABM_dom"/>
</dbReference>
<gene>
    <name evidence="2" type="ORF">E6C70_05800</name>
</gene>
<organism evidence="2 3">
    <name type="scientific">Orlajensenia flava</name>
    <dbReference type="NCBI Taxonomy" id="2565934"/>
    <lineage>
        <taxon>Bacteria</taxon>
        <taxon>Bacillati</taxon>
        <taxon>Actinomycetota</taxon>
        <taxon>Actinomycetes</taxon>
        <taxon>Micrococcales</taxon>
        <taxon>Microbacteriaceae</taxon>
        <taxon>Orlajensenia</taxon>
    </lineage>
</organism>
<reference evidence="2 3" key="1">
    <citation type="submission" date="2019-04" db="EMBL/GenBank/DDBJ databases">
        <authorList>
            <person name="Jiang L."/>
        </authorList>
    </citation>
    <scope>NUCLEOTIDE SEQUENCE [LARGE SCALE GENOMIC DNA]</scope>
    <source>
        <strain evidence="2 3">YIM 131861</strain>
    </source>
</reference>
<name>A0A4S4FY70_9MICO</name>
<evidence type="ECO:0000313" key="2">
    <source>
        <dbReference type="EMBL" id="THG35554.1"/>
    </source>
</evidence>
<dbReference type="SUPFAM" id="SSF54909">
    <property type="entry name" value="Dimeric alpha+beta barrel"/>
    <property type="match status" value="1"/>
</dbReference>
<dbReference type="EMBL" id="SSSN01000003">
    <property type="protein sequence ID" value="THG35554.1"/>
    <property type="molecule type" value="Genomic_DNA"/>
</dbReference>
<protein>
    <submittedName>
        <fullName evidence="2">Antibiotic biosynthesis monooxygenase</fullName>
    </submittedName>
</protein>
<dbReference type="AlphaFoldDB" id="A0A4S4FY70"/>
<dbReference type="PROSITE" id="PS51725">
    <property type="entry name" value="ABM"/>
    <property type="match status" value="1"/>
</dbReference>
<dbReference type="PANTHER" id="PTHR33336">
    <property type="entry name" value="QUINOL MONOOXYGENASE YGIN-RELATED"/>
    <property type="match status" value="1"/>
</dbReference>
<comment type="caution">
    <text evidence="2">The sequence shown here is derived from an EMBL/GenBank/DDBJ whole genome shotgun (WGS) entry which is preliminary data.</text>
</comment>
<dbReference type="InterPro" id="IPR011008">
    <property type="entry name" value="Dimeric_a/b-barrel"/>
</dbReference>
<dbReference type="Gene3D" id="3.30.70.100">
    <property type="match status" value="1"/>
</dbReference>
<keyword evidence="3" id="KW-1185">Reference proteome</keyword>
<dbReference type="InterPro" id="IPR050744">
    <property type="entry name" value="AI-2_Isomerase_LsrG"/>
</dbReference>
<dbReference type="Proteomes" id="UP000307380">
    <property type="component" value="Unassembled WGS sequence"/>
</dbReference>
<dbReference type="Pfam" id="PF03992">
    <property type="entry name" value="ABM"/>
    <property type="match status" value="1"/>
</dbReference>
<dbReference type="GO" id="GO:0004497">
    <property type="term" value="F:monooxygenase activity"/>
    <property type="evidence" value="ECO:0007669"/>
    <property type="project" value="UniProtKB-KW"/>
</dbReference>
<dbReference type="OrthoDB" id="5080511at2"/>
<accession>A0A4S4FY70</accession>
<keyword evidence="2" id="KW-0503">Monooxygenase</keyword>